<dbReference type="HOGENOM" id="CLU_000537_0_0_1"/>
<evidence type="ECO:0000256" key="2">
    <source>
        <dbReference type="ARBA" id="ARBA00022676"/>
    </source>
</evidence>
<dbReference type="InterPro" id="IPR002213">
    <property type="entry name" value="UDP_glucos_trans"/>
</dbReference>
<dbReference type="Pfam" id="PF00201">
    <property type="entry name" value="UDPGT"/>
    <property type="match status" value="1"/>
</dbReference>
<dbReference type="PANTHER" id="PTHR48043:SF145">
    <property type="entry name" value="FI06409P-RELATED"/>
    <property type="match status" value="1"/>
</dbReference>
<dbReference type="RefSeq" id="NP_001310071.1">
    <property type="nucleotide sequence ID" value="NM_001323142.1"/>
</dbReference>
<dbReference type="Proteomes" id="UP000015104">
    <property type="component" value="Unassembled WGS sequence"/>
</dbReference>
<organism evidence="5 6">
    <name type="scientific">Tetranychus urticae</name>
    <name type="common">Two-spotted spider mite</name>
    <dbReference type="NCBI Taxonomy" id="32264"/>
    <lineage>
        <taxon>Eukaryota</taxon>
        <taxon>Metazoa</taxon>
        <taxon>Ecdysozoa</taxon>
        <taxon>Arthropoda</taxon>
        <taxon>Chelicerata</taxon>
        <taxon>Arachnida</taxon>
        <taxon>Acari</taxon>
        <taxon>Acariformes</taxon>
        <taxon>Trombidiformes</taxon>
        <taxon>Prostigmata</taxon>
        <taxon>Eleutherengona</taxon>
        <taxon>Raphignathae</taxon>
        <taxon>Tetranychoidea</taxon>
        <taxon>Tetranychidae</taxon>
        <taxon>Tetranychus</taxon>
    </lineage>
</organism>
<gene>
    <name evidence="5" type="primary">107365762</name>
    <name evidence="4" type="synonym">UGT203E1</name>
</gene>
<evidence type="ECO:0000313" key="5">
    <source>
        <dbReference type="EnsemblMetazoa" id="tetur16g02300.1"/>
    </source>
</evidence>
<dbReference type="OMA" id="RIMITHC"/>
<evidence type="ECO:0000256" key="3">
    <source>
        <dbReference type="ARBA" id="ARBA00022679"/>
    </source>
</evidence>
<dbReference type="eggNOG" id="KOG1192">
    <property type="taxonomic scope" value="Eukaryota"/>
</dbReference>
<reference evidence="4" key="2">
    <citation type="journal article" date="2014" name="Insect Biochem. Mol. Biol.">
        <title>Bacterial origin of a diverse family of UDP-glycosyltransferase genes in the Tetranychus urticae genome.</title>
        <authorList>
            <person name="Ahn S.J."/>
            <person name="Dermauw W."/>
            <person name="Wybouw N."/>
            <person name="Heckel D.G."/>
            <person name="Van Leeuwen T."/>
        </authorList>
    </citation>
    <scope>NUCLEOTIDE SEQUENCE</scope>
</reference>
<keyword evidence="6" id="KW-1185">Reference proteome</keyword>
<comment type="similarity">
    <text evidence="1">Belongs to the UDP-glycosyltransferase family.</text>
</comment>
<dbReference type="EMBL" id="CAEY01000277">
    <property type="status" value="NOT_ANNOTATED_CDS"/>
    <property type="molecule type" value="Genomic_DNA"/>
</dbReference>
<dbReference type="OrthoDB" id="5835829at2759"/>
<dbReference type="GO" id="GO:0008194">
    <property type="term" value="F:UDP-glycosyltransferase activity"/>
    <property type="evidence" value="ECO:0007669"/>
    <property type="project" value="InterPro"/>
</dbReference>
<dbReference type="KEGG" id="tut:107365762"/>
<dbReference type="SUPFAM" id="SSF53756">
    <property type="entry name" value="UDP-Glycosyltransferase/glycogen phosphorylase"/>
    <property type="match status" value="1"/>
</dbReference>
<dbReference type="CDD" id="cd03784">
    <property type="entry name" value="GT1_Gtf-like"/>
    <property type="match status" value="1"/>
</dbReference>
<dbReference type="AlphaFoldDB" id="T1KNV1"/>
<protein>
    <submittedName>
        <fullName evidence="4">UDP-glycosyltransferase 203E1</fullName>
    </submittedName>
</protein>
<sequence length="436" mass="50558">MKLKTLFIPMDAYGHVNSCIGLAKQLIKYDHEIIFIVPTNWTKAVEGHGFTIKTVSLEGYEANVDPQSGFSHFMEDKEKLYNMEPIEQFEVLNVNIHDAFLRYLEQTDDQYEQLISQIKPYLIIYDFWVTVPAILKSGIPYILLWSCSPTLPYWKVNGPPYSSGLGISDAPEKLKKYRDDMNSLLKDKKSKFYDYYQSRGIDISKVTFLDFTMLNESPYLSVYSYPEDLDYSEYGPVPDKWFRLDHIVRLSDPATPLGIDATFFQTKDKVILFTLGSLGTSNYNLITRLVNFLEKSKHKYIVSTGVHHDKIKLHANMCGSQYLNQMAIMPRVDMVIHHGGNNSLVETLYFGKPFIVMPLFGDQHDNARRVVDKKIGKWLHPFRVSEDELLKTIDEVLSDEEMHERVKLISLKMQNTKSHQIFNEKIIKIVKEHTKQ</sequence>
<dbReference type="Gene3D" id="3.40.50.2000">
    <property type="entry name" value="Glycogen Phosphorylase B"/>
    <property type="match status" value="2"/>
</dbReference>
<name>T1KNV1_TETUR</name>
<evidence type="ECO:0000313" key="4">
    <source>
        <dbReference type="EMBL" id="AHX56899.1"/>
    </source>
</evidence>
<accession>T1KNV1</accession>
<proteinExistence type="evidence at transcript level"/>
<evidence type="ECO:0000313" key="6">
    <source>
        <dbReference type="Proteomes" id="UP000015104"/>
    </source>
</evidence>
<dbReference type="PANTHER" id="PTHR48043">
    <property type="entry name" value="EG:EG0003.4 PROTEIN-RELATED"/>
    <property type="match status" value="1"/>
</dbReference>
<evidence type="ECO:0000256" key="1">
    <source>
        <dbReference type="ARBA" id="ARBA00009995"/>
    </source>
</evidence>
<reference evidence="5" key="4">
    <citation type="submission" date="2015-06" db="UniProtKB">
        <authorList>
            <consortium name="EnsemblMetazoa"/>
        </authorList>
    </citation>
    <scope>IDENTIFICATION</scope>
</reference>
<dbReference type="GeneID" id="107365762"/>
<dbReference type="InterPro" id="IPR050271">
    <property type="entry name" value="UDP-glycosyltransferase"/>
</dbReference>
<keyword evidence="3 4" id="KW-0808">Transferase</keyword>
<reference evidence="4" key="3">
    <citation type="submission" date="2014-03" db="EMBL/GenBank/DDBJ databases">
        <authorList>
            <person name="Ahn S.-J."/>
            <person name="Dermauw W."/>
            <person name="Wybouw N."/>
            <person name="Heckel D.G."/>
            <person name="Van Leeuwen T."/>
        </authorList>
    </citation>
    <scope>NUCLEOTIDE SEQUENCE</scope>
</reference>
<dbReference type="EnsemblMetazoa" id="tetur16g02300.1">
    <property type="protein sequence ID" value="tetur16g02300.1"/>
    <property type="gene ID" value="tetur16g02300"/>
</dbReference>
<dbReference type="EMBL" id="KJ584772">
    <property type="protein sequence ID" value="AHX56899.1"/>
    <property type="molecule type" value="mRNA"/>
</dbReference>
<keyword evidence="2" id="KW-0328">Glycosyltransferase</keyword>
<reference evidence="6" key="1">
    <citation type="submission" date="2011-08" db="EMBL/GenBank/DDBJ databases">
        <authorList>
            <person name="Rombauts S."/>
        </authorList>
    </citation>
    <scope>NUCLEOTIDE SEQUENCE</scope>
    <source>
        <strain evidence="6">London</strain>
    </source>
</reference>